<dbReference type="InterPro" id="IPR045351">
    <property type="entry name" value="DUF6531"/>
</dbReference>
<protein>
    <recommendedName>
        <fullName evidence="6">GLUG domain-containing protein</fullName>
    </recommendedName>
</protein>
<feature type="domain" description="GLUG" evidence="2">
    <location>
        <begin position="515"/>
        <end position="536"/>
    </location>
</feature>
<feature type="domain" description="GLUG" evidence="2">
    <location>
        <begin position="489"/>
        <end position="513"/>
    </location>
</feature>
<keyword evidence="1" id="KW-0175">Coiled coil</keyword>
<accession>A0A1E5L8F1</accession>
<reference evidence="4 5" key="1">
    <citation type="submission" date="2016-09" db="EMBL/GenBank/DDBJ databases">
        <title>Desulfuribacillus arsenicus sp. nov., an obligately anaerobic, dissimilatory arsenic- and antimonate-reducing bacterium isolated from anoxic sediments.</title>
        <authorList>
            <person name="Abin C.A."/>
            <person name="Hollibaugh J.T."/>
        </authorList>
    </citation>
    <scope>NUCLEOTIDE SEQUENCE [LARGE SCALE GENOMIC DNA]</scope>
    <source>
        <strain evidence="4 5">MLFW-2</strain>
    </source>
</reference>
<organism evidence="4 5">
    <name type="scientific">Desulfuribacillus stibiiarsenatis</name>
    <dbReference type="NCBI Taxonomy" id="1390249"/>
    <lineage>
        <taxon>Bacteria</taxon>
        <taxon>Bacillati</taxon>
        <taxon>Bacillota</taxon>
        <taxon>Desulfuribacillia</taxon>
        <taxon>Desulfuribacillales</taxon>
        <taxon>Desulfuribacillaceae</taxon>
        <taxon>Desulfuribacillus</taxon>
    </lineage>
</organism>
<dbReference type="STRING" id="1390249.BHU72_13545"/>
<feature type="domain" description="GLUG" evidence="2">
    <location>
        <begin position="607"/>
        <end position="630"/>
    </location>
</feature>
<evidence type="ECO:0000313" key="4">
    <source>
        <dbReference type="EMBL" id="OEH86437.1"/>
    </source>
</evidence>
<evidence type="ECO:0000256" key="1">
    <source>
        <dbReference type="SAM" id="Coils"/>
    </source>
</evidence>
<name>A0A1E5L8F1_9FIRM</name>
<gene>
    <name evidence="4" type="ORF">BHU72_13545</name>
</gene>
<dbReference type="Proteomes" id="UP000095255">
    <property type="component" value="Unassembled WGS sequence"/>
</dbReference>
<sequence>MNKRVKKLLVSLLILTMLVGTFLPVVEATPLKQLDTLNSNDINEETEIIAKEQEMTISERYVNILPESAINRLEMAERVLQENESRIKEITKSREDAEKTRQEVLKQDRKKADKYLEETYALLDKMELLNESRKTRHKRQLESFMTMGENLFIASFSGTGTAEDPYLITTPEEFNAIRGGIEGYPDWDLTKHYKLMNDIDLSAYSSGEGWIPVGNFTDPITGDFDGYDSFTGSLDGNGFTITNLKINRPENGVFIGLFGSIGPEATIKNVHLDDVQIEGDTFSGSIAGWNEGSVVNCSASGLIKGKVFVAGLVGVNINGEIIDSSVSAVLLGDYAVGGLIGESINGIIRNSHAISVKIEGLDRAPSHVGGLVGVNNNGEIIDSSVSAVLLGDYAVGGLIGESSDGIIRNSHAISVNIDGLDRAPSHVGGLVGRNIRGVINESTASGLIKGYYLVGGLVGENNYGTISNSHALSVEVVGIDVDKNVFDNSFNVGGLIGGNDFGTINESTASGTVKGNYLVGGLVGRSYNGTITNSHAYMMLVEGIDESSYLIGGLVGANVGEINDCTVEADIIKGNYLIGGLVGSQGNKEINNSHAKVLQIEGIGESSYLIGGLVGANDGEINDCTVESEIIKGNYLIGGLTGYNMGTIGNSFANATKIEGVDEESFAISGLVGYNFGAISLSYAFTEQIIINDGSFETIGRIAGINYGILTTNYANSQMSLSTQDGDYVPGPDLYGKDGADIDIEEYNKMFLSFSFNEQLVPAWLDFIDKTIYVPVEAGTDITNLIANFTLSDNAIATVAGVIQESGITPNDYTQPLVYTITAEDDTSSIWTVRVETETEYVHKFLSTLGQAIQCTFFGDPVNISTGNFIDNVSDIVIPTRGIPLEFKRSYNSRDDYTGFIGKGWQHNYEADLTINQDNSVSLRYPDGRIALYEYANGSYIRPTGVFETLQRNPDNTFTLTFKDQSKYRFDATGRLSQIADKNNNVNALSYNGSLLANYPTLPGDR</sequence>
<evidence type="ECO:0000313" key="5">
    <source>
        <dbReference type="Proteomes" id="UP000095255"/>
    </source>
</evidence>
<comment type="caution">
    <text evidence="4">The sequence shown here is derived from an EMBL/GenBank/DDBJ whole genome shotgun (WGS) entry which is preliminary data.</text>
</comment>
<proteinExistence type="predicted"/>
<evidence type="ECO:0000259" key="2">
    <source>
        <dbReference type="Pfam" id="PF07581"/>
    </source>
</evidence>
<evidence type="ECO:0000259" key="3">
    <source>
        <dbReference type="Pfam" id="PF20148"/>
    </source>
</evidence>
<dbReference type="InterPro" id="IPR011493">
    <property type="entry name" value="GLUG"/>
</dbReference>
<feature type="domain" description="GLUG" evidence="2">
    <location>
        <begin position="548"/>
        <end position="572"/>
    </location>
</feature>
<keyword evidence="5" id="KW-1185">Reference proteome</keyword>
<feature type="domain" description="DUF6531" evidence="3">
    <location>
        <begin position="859"/>
        <end position="931"/>
    </location>
</feature>
<dbReference type="Pfam" id="PF20148">
    <property type="entry name" value="DUF6531"/>
    <property type="match status" value="1"/>
</dbReference>
<dbReference type="Gene3D" id="2.160.20.110">
    <property type="match status" value="2"/>
</dbReference>
<evidence type="ECO:0008006" key="6">
    <source>
        <dbReference type="Google" id="ProtNLM"/>
    </source>
</evidence>
<dbReference type="OrthoDB" id="7012117at2"/>
<dbReference type="AlphaFoldDB" id="A0A1E5L8F1"/>
<dbReference type="Gene3D" id="2.60.40.2340">
    <property type="match status" value="1"/>
</dbReference>
<feature type="coiled-coil region" evidence="1">
    <location>
        <begin position="73"/>
        <end position="107"/>
    </location>
</feature>
<dbReference type="Pfam" id="PF07581">
    <property type="entry name" value="Glug"/>
    <property type="match status" value="5"/>
</dbReference>
<dbReference type="RefSeq" id="WP_069701224.1">
    <property type="nucleotide sequence ID" value="NZ_MJAT01000004.1"/>
</dbReference>
<feature type="domain" description="GLUG" evidence="2">
    <location>
        <begin position="450"/>
        <end position="471"/>
    </location>
</feature>
<dbReference type="EMBL" id="MJAT01000004">
    <property type="protein sequence ID" value="OEH86437.1"/>
    <property type="molecule type" value="Genomic_DNA"/>
</dbReference>